<dbReference type="EMBL" id="JASBNA010000008">
    <property type="protein sequence ID" value="KAK7689667.1"/>
    <property type="molecule type" value="Genomic_DNA"/>
</dbReference>
<dbReference type="Pfam" id="PF23562">
    <property type="entry name" value="AMP-binding_C_3"/>
    <property type="match status" value="1"/>
</dbReference>
<dbReference type="InterPro" id="IPR051414">
    <property type="entry name" value="Adenylate-forming_Reductase"/>
</dbReference>
<dbReference type="Pfam" id="PF00501">
    <property type="entry name" value="AMP-binding"/>
    <property type="match status" value="1"/>
</dbReference>
<name>A0AAW0GID3_9APHY</name>
<dbReference type="Pfam" id="PF07993">
    <property type="entry name" value="NAD_binding_4"/>
    <property type="match status" value="1"/>
</dbReference>
<evidence type="ECO:0008006" key="8">
    <source>
        <dbReference type="Google" id="ProtNLM"/>
    </source>
</evidence>
<feature type="domain" description="AMP-dependent synthetase/ligase" evidence="4">
    <location>
        <begin position="49"/>
        <end position="394"/>
    </location>
</feature>
<dbReference type="PANTHER" id="PTHR43439:SF2">
    <property type="entry name" value="ENZYME, PUTATIVE (JCVI)-RELATED"/>
    <property type="match status" value="1"/>
</dbReference>
<proteinExistence type="predicted"/>
<feature type="region of interest" description="Disordered" evidence="3">
    <location>
        <begin position="1"/>
        <end position="20"/>
    </location>
</feature>
<reference evidence="6 7" key="1">
    <citation type="submission" date="2022-09" db="EMBL/GenBank/DDBJ databases">
        <authorList>
            <person name="Palmer J.M."/>
        </authorList>
    </citation>
    <scope>NUCLEOTIDE SEQUENCE [LARGE SCALE GENOMIC DNA]</scope>
    <source>
        <strain evidence="6 7">DSM 7382</strain>
    </source>
</reference>
<sequence length="1114" mass="123532">MTVPQLSTNPDTYQSLPFPPLPKTQGHNCSTFKIPPLDGSLSVPEIYDWHAEHSSDHILFEFGEDDGTIRTITWKEANKGVHRSGWYAKRLLNEERIEGKERPIVAILASADFITYFTFLVGIVRAGYSAFFISPRNSAGAVAHLLTKSNSSHVFVGVEENLQTVAHNALQLMESQNQNYAGGEGWKPPKMWKMPVFEDLYPQFSAAGEKDDFVYLPKVDYKMDDLAIMSHSSGSTAYPKPIRFTHYRYLALCFAPFFGELDKTGLRMSTHSIPFFHGMGMIQTAWTASCGLILNALRPCSPSLPITSETVLKGFAATKSDIVFCVPTFVEDWARDPDAVKILQKTKGVFFGGGPLSKAVGDELTDKGIDIFNTYGIGECGIMSPLYPERLDKEWEYFRFTSNITPHFIRDESGYSEAFILPNKYHLPNVLNATVDVDGEKRAAYATSDYLEPHPTKPGYWKIIDRVDNQIIHSTGEKTNPGPLESILHHDPHIEATVMFGRGRFNAGVLVDPREQYRFDPSDQQKLIEFRDLIWPSVEKANEYAPQHSRIFKEMILIATPEKPLEYTAKFTVRRQAMISLYEPEIDALYQSVDETSLTGLHPPSKWDLDSTLTFVQKVVATVVKGHINDEDDLFHRGCDSLQATWIRNSILHALRNSSSDVNVRQIPVNFVYHHPSITKLAAFVSSTASLGGVVANNGINDQVESADNVRTMLEMVEKYIQDLPVHQPSSSAPQSNGLDVVLVTGTTGGLGASLLSTLIQSDQVGKVYALNRKSREGKTLGERQKAVFVERGIDTAVLDSPKVILLETDLTEPQLGLPKELFDEILTSVTHIVHNAYHVDWKVTLESFEPHIRAFRGLLDLSLASPHAQPPRVLFTSSVAVLRHNPTMVSGKALETLVPPQSALGTGYRESKWVCEKLAALVAEKTPLRPVIVRVGQIAGSKSGAWKPTEWVPSIVKSSVYLGALPTEDKEISWISAEDAARAIVDLRDASSSDASPYIAHLTHSQPVQATALLEPLAKVLGIPLVPFATWVDLLEKSAANSDDGRNPALKMVEFFKESALESVSQNSETYGVVRMDITNALSGSQTLREGIKELSVGDVTSWVSYWRKVGHL</sequence>
<evidence type="ECO:0000256" key="2">
    <source>
        <dbReference type="ARBA" id="ARBA00022553"/>
    </source>
</evidence>
<evidence type="ECO:0000256" key="1">
    <source>
        <dbReference type="ARBA" id="ARBA00022450"/>
    </source>
</evidence>
<gene>
    <name evidence="6" type="ORF">QCA50_007462</name>
</gene>
<dbReference type="Gene3D" id="1.10.1200.10">
    <property type="entry name" value="ACP-like"/>
    <property type="match status" value="1"/>
</dbReference>
<evidence type="ECO:0000313" key="7">
    <source>
        <dbReference type="Proteomes" id="UP001385951"/>
    </source>
</evidence>
<evidence type="ECO:0000313" key="6">
    <source>
        <dbReference type="EMBL" id="KAK7689667.1"/>
    </source>
</evidence>
<dbReference type="InterPro" id="IPR013120">
    <property type="entry name" value="FAR_NAD-bd"/>
</dbReference>
<dbReference type="SUPFAM" id="SSF51735">
    <property type="entry name" value="NAD(P)-binding Rossmann-fold domains"/>
    <property type="match status" value="1"/>
</dbReference>
<accession>A0AAW0GID3</accession>
<protein>
    <recommendedName>
        <fullName evidence="8">Acetyl-CoA synthetase-like protein</fullName>
    </recommendedName>
</protein>
<dbReference type="InterPro" id="IPR036736">
    <property type="entry name" value="ACP-like_sf"/>
</dbReference>
<dbReference type="InterPro" id="IPR042099">
    <property type="entry name" value="ANL_N_sf"/>
</dbReference>
<dbReference type="InterPro" id="IPR036291">
    <property type="entry name" value="NAD(P)-bd_dom_sf"/>
</dbReference>
<dbReference type="PANTHER" id="PTHR43439">
    <property type="entry name" value="PHENYLACETATE-COENZYME A LIGASE"/>
    <property type="match status" value="1"/>
</dbReference>
<keyword evidence="1" id="KW-0596">Phosphopantetheine</keyword>
<dbReference type="Proteomes" id="UP001385951">
    <property type="component" value="Unassembled WGS sequence"/>
</dbReference>
<dbReference type="SUPFAM" id="SSF56801">
    <property type="entry name" value="Acetyl-CoA synthetase-like"/>
    <property type="match status" value="1"/>
</dbReference>
<dbReference type="Gene3D" id="3.40.50.12780">
    <property type="entry name" value="N-terminal domain of ligase-like"/>
    <property type="match status" value="1"/>
</dbReference>
<comment type="caution">
    <text evidence="6">The sequence shown here is derived from an EMBL/GenBank/DDBJ whole genome shotgun (WGS) entry which is preliminary data.</text>
</comment>
<organism evidence="6 7">
    <name type="scientific">Cerrena zonata</name>
    <dbReference type="NCBI Taxonomy" id="2478898"/>
    <lineage>
        <taxon>Eukaryota</taxon>
        <taxon>Fungi</taxon>
        <taxon>Dikarya</taxon>
        <taxon>Basidiomycota</taxon>
        <taxon>Agaricomycotina</taxon>
        <taxon>Agaricomycetes</taxon>
        <taxon>Polyporales</taxon>
        <taxon>Cerrenaceae</taxon>
        <taxon>Cerrena</taxon>
    </lineage>
</organism>
<evidence type="ECO:0000259" key="5">
    <source>
        <dbReference type="Pfam" id="PF07993"/>
    </source>
</evidence>
<dbReference type="AlphaFoldDB" id="A0AAW0GID3"/>
<keyword evidence="2" id="KW-0597">Phosphoprotein</keyword>
<feature type="domain" description="Thioester reductase (TE)" evidence="5">
    <location>
        <begin position="744"/>
        <end position="984"/>
    </location>
</feature>
<feature type="compositionally biased region" description="Polar residues" evidence="3">
    <location>
        <begin position="1"/>
        <end position="15"/>
    </location>
</feature>
<dbReference type="InterPro" id="IPR000873">
    <property type="entry name" value="AMP-dep_synth/lig_dom"/>
</dbReference>
<evidence type="ECO:0000256" key="3">
    <source>
        <dbReference type="SAM" id="MobiDB-lite"/>
    </source>
</evidence>
<keyword evidence="7" id="KW-1185">Reference proteome</keyword>
<evidence type="ECO:0000259" key="4">
    <source>
        <dbReference type="Pfam" id="PF00501"/>
    </source>
</evidence>
<dbReference type="Gene3D" id="3.40.50.720">
    <property type="entry name" value="NAD(P)-binding Rossmann-like Domain"/>
    <property type="match status" value="1"/>
</dbReference>